<dbReference type="SUPFAM" id="SSF53756">
    <property type="entry name" value="UDP-Glycosyltransferase/glycogen phosphorylase"/>
    <property type="match status" value="1"/>
</dbReference>
<dbReference type="GO" id="GO:0016758">
    <property type="term" value="F:hexosyltransferase activity"/>
    <property type="evidence" value="ECO:0007669"/>
    <property type="project" value="InterPro"/>
</dbReference>
<dbReference type="NCBIfam" id="TIGR01426">
    <property type="entry name" value="MGT"/>
    <property type="match status" value="1"/>
</dbReference>
<reference evidence="4 7" key="2">
    <citation type="submission" date="2019-07" db="EMBL/GenBank/DDBJ databases">
        <title>Whole genome shotgun sequence of Staphylococcus arlettae NBRC 109765.</title>
        <authorList>
            <person name="Hosoyama A."/>
            <person name="Uohara A."/>
            <person name="Ohji S."/>
            <person name="Ichikawa N."/>
        </authorList>
    </citation>
    <scope>NUCLEOTIDE SEQUENCE [LARGE SCALE GENOMIC DNA]</scope>
    <source>
        <strain evidence="4 7">NBRC 109765</strain>
    </source>
</reference>
<dbReference type="CDD" id="cd03784">
    <property type="entry name" value="GT1_Gtf-like"/>
    <property type="match status" value="1"/>
</dbReference>
<dbReference type="Proteomes" id="UP000321598">
    <property type="component" value="Unassembled WGS sequence"/>
</dbReference>
<dbReference type="EMBL" id="BKAV01000017">
    <property type="protein sequence ID" value="GEQ00566.1"/>
    <property type="molecule type" value="Genomic_DNA"/>
</dbReference>
<dbReference type="EMBL" id="UGZE01000001">
    <property type="protein sequence ID" value="SUJ08210.1"/>
    <property type="molecule type" value="Genomic_DNA"/>
</dbReference>
<dbReference type="InterPro" id="IPR050271">
    <property type="entry name" value="UDP-glycosyltransferase"/>
</dbReference>
<gene>
    <name evidence="5" type="primary">oleD</name>
    <name evidence="5" type="ORF">NCTC12413_00254</name>
    <name evidence="4" type="ORF">SAR03_16030</name>
</gene>
<evidence type="ECO:0000256" key="2">
    <source>
        <dbReference type="ARBA" id="ARBA00022676"/>
    </source>
</evidence>
<sequence length="402" mass="45002">MGKILFINPGSEGHINPTIEVCKSLVDQGEEVVYYLSDIYESKLANTGVEIRSLPIDSVVESFTAYGNNNVLDVINGVLNTAHVMLPRILNDIKHEHFDYVIYDSMFGCGYLIAQKLNIPAISSVTTFAKTKPLFDNFITSIENQLDDSEVARSNQIFQSLKTDIETTYQVQIPSRHEIMNNPGDLNISYIMQGFQHDVEQFNAQEFVFAGPSVRTPQPTEFMNKINTSRPVIYISLGTVFNENISFFNRCFAALKDLDVTVVVSIGTTNNLANFDDIPSNFIVESYVPQIELLQYTDLFITHAGMNSTNEAMMMDVPLLAFPQSADQPVVSHQIEQLGIGKKLDSATVTTTELKTTVTEMLTNLDYYKANIAKIKQLQSATKPGYQVAVEAILNFKKQYVH</sequence>
<keyword evidence="2 5" id="KW-0328">Glycosyltransferase</keyword>
<evidence type="ECO:0000313" key="6">
    <source>
        <dbReference type="Proteomes" id="UP000254956"/>
    </source>
</evidence>
<organism evidence="5 6">
    <name type="scientific">Staphylococcus arlettae</name>
    <dbReference type="NCBI Taxonomy" id="29378"/>
    <lineage>
        <taxon>Bacteria</taxon>
        <taxon>Bacillati</taxon>
        <taxon>Bacillota</taxon>
        <taxon>Bacilli</taxon>
        <taxon>Bacillales</taxon>
        <taxon>Staphylococcaceae</taxon>
        <taxon>Staphylococcus</taxon>
    </lineage>
</organism>
<comment type="similarity">
    <text evidence="1">Belongs to the UDP-glycosyltransferase family.</text>
</comment>
<dbReference type="FunFam" id="3.40.50.2000:FF:000072">
    <property type="entry name" value="Glycosyl transferase"/>
    <property type="match status" value="1"/>
</dbReference>
<evidence type="ECO:0000313" key="4">
    <source>
        <dbReference type="EMBL" id="GEQ00566.1"/>
    </source>
</evidence>
<keyword evidence="7" id="KW-1185">Reference proteome</keyword>
<proteinExistence type="inferred from homology"/>
<name>A0A380BWC4_9STAP</name>
<dbReference type="STRING" id="1212545.SARL_05827"/>
<dbReference type="OrthoDB" id="6620093at2"/>
<dbReference type="Pfam" id="PF00201">
    <property type="entry name" value="UDPGT"/>
    <property type="match status" value="1"/>
</dbReference>
<dbReference type="Proteomes" id="UP000254956">
    <property type="component" value="Unassembled WGS sequence"/>
</dbReference>
<dbReference type="RefSeq" id="WP_021459454.1">
    <property type="nucleotide sequence ID" value="NZ_BKAV01000017.1"/>
</dbReference>
<evidence type="ECO:0000313" key="7">
    <source>
        <dbReference type="Proteomes" id="UP000321598"/>
    </source>
</evidence>
<dbReference type="AlphaFoldDB" id="A0A380BWC4"/>
<evidence type="ECO:0000256" key="1">
    <source>
        <dbReference type="ARBA" id="ARBA00009995"/>
    </source>
</evidence>
<dbReference type="InterPro" id="IPR002213">
    <property type="entry name" value="UDP_glucos_trans"/>
</dbReference>
<dbReference type="GO" id="GO:0008194">
    <property type="term" value="F:UDP-glycosyltransferase activity"/>
    <property type="evidence" value="ECO:0007669"/>
    <property type="project" value="InterPro"/>
</dbReference>
<accession>A0A380BWC4</accession>
<reference evidence="5 6" key="1">
    <citation type="submission" date="2018-06" db="EMBL/GenBank/DDBJ databases">
        <authorList>
            <consortium name="Pathogen Informatics"/>
            <person name="Doyle S."/>
        </authorList>
    </citation>
    <scope>NUCLEOTIDE SEQUENCE [LARGE SCALE GENOMIC DNA]</scope>
    <source>
        <strain evidence="5 6">NCTC12413</strain>
    </source>
</reference>
<dbReference type="PANTHER" id="PTHR48043:SF145">
    <property type="entry name" value="FI06409P-RELATED"/>
    <property type="match status" value="1"/>
</dbReference>
<evidence type="ECO:0000256" key="3">
    <source>
        <dbReference type="ARBA" id="ARBA00022679"/>
    </source>
</evidence>
<dbReference type="EC" id="2.4.1.-" evidence="5"/>
<protein>
    <submittedName>
        <fullName evidence="4">Glycosyl transferase family 1</fullName>
    </submittedName>
    <submittedName>
        <fullName evidence="5">Glycosyltransferase</fullName>
        <ecNumber evidence="5">2.4.1.-</ecNumber>
    </submittedName>
</protein>
<evidence type="ECO:0000313" key="5">
    <source>
        <dbReference type="EMBL" id="SUJ08210.1"/>
    </source>
</evidence>
<dbReference type="PANTHER" id="PTHR48043">
    <property type="entry name" value="EG:EG0003.4 PROTEIN-RELATED"/>
    <property type="match status" value="1"/>
</dbReference>
<dbReference type="InterPro" id="IPR006326">
    <property type="entry name" value="UDPGT_MGT-like"/>
</dbReference>
<keyword evidence="3 5" id="KW-0808">Transferase</keyword>
<dbReference type="Gene3D" id="3.40.50.2000">
    <property type="entry name" value="Glycogen Phosphorylase B"/>
    <property type="match status" value="2"/>
</dbReference>